<feature type="transmembrane region" description="Helical" evidence="1">
    <location>
        <begin position="714"/>
        <end position="736"/>
    </location>
</feature>
<keyword evidence="1" id="KW-0472">Membrane</keyword>
<dbReference type="PANTHER" id="PTHR21523">
    <property type="match status" value="1"/>
</dbReference>
<feature type="chain" id="PRO_5042181871" evidence="2">
    <location>
        <begin position="21"/>
        <end position="757"/>
    </location>
</feature>
<dbReference type="Proteomes" id="UP000887575">
    <property type="component" value="Unassembled WGS sequence"/>
</dbReference>
<feature type="transmembrane region" description="Helical" evidence="1">
    <location>
        <begin position="639"/>
        <end position="660"/>
    </location>
</feature>
<reference evidence="4" key="1">
    <citation type="submission" date="2024-02" db="UniProtKB">
        <authorList>
            <consortium name="WormBaseParasite"/>
        </authorList>
    </citation>
    <scope>IDENTIFICATION</scope>
</reference>
<feature type="transmembrane region" description="Helical" evidence="1">
    <location>
        <begin position="605"/>
        <end position="627"/>
    </location>
</feature>
<dbReference type="Pfam" id="PF04870">
    <property type="entry name" value="Moulting_cycle"/>
    <property type="match status" value="1"/>
</dbReference>
<name>A0AAF3EM12_9BILA</name>
<feature type="transmembrane region" description="Helical" evidence="1">
    <location>
        <begin position="680"/>
        <end position="702"/>
    </location>
</feature>
<dbReference type="AlphaFoldDB" id="A0AAF3EM12"/>
<keyword evidence="1" id="KW-0812">Transmembrane</keyword>
<feature type="signal peptide" evidence="2">
    <location>
        <begin position="1"/>
        <end position="20"/>
    </location>
</feature>
<evidence type="ECO:0000313" key="4">
    <source>
        <dbReference type="WBParaSite" id="MBELARI_LOCUS15078"/>
    </source>
</evidence>
<dbReference type="PANTHER" id="PTHR21523:SF37">
    <property type="entry name" value="MLT-TEN (MLT-10) RELATED"/>
    <property type="match status" value="1"/>
</dbReference>
<keyword evidence="1" id="KW-1133">Transmembrane helix</keyword>
<organism evidence="3 4">
    <name type="scientific">Mesorhabditis belari</name>
    <dbReference type="NCBI Taxonomy" id="2138241"/>
    <lineage>
        <taxon>Eukaryota</taxon>
        <taxon>Metazoa</taxon>
        <taxon>Ecdysozoa</taxon>
        <taxon>Nematoda</taxon>
        <taxon>Chromadorea</taxon>
        <taxon>Rhabditida</taxon>
        <taxon>Rhabditina</taxon>
        <taxon>Rhabditomorpha</taxon>
        <taxon>Rhabditoidea</taxon>
        <taxon>Rhabditidae</taxon>
        <taxon>Mesorhabditinae</taxon>
        <taxon>Mesorhabditis</taxon>
    </lineage>
</organism>
<keyword evidence="2" id="KW-0732">Signal</keyword>
<keyword evidence="3" id="KW-1185">Reference proteome</keyword>
<protein>
    <submittedName>
        <fullName evidence="4">Uncharacterized protein</fullName>
    </submittedName>
</protein>
<proteinExistence type="predicted"/>
<accession>A0AAF3EM12</accession>
<dbReference type="InterPro" id="IPR006954">
    <property type="entry name" value="Mlt-10-like"/>
</dbReference>
<evidence type="ECO:0000256" key="1">
    <source>
        <dbReference type="SAM" id="Phobius"/>
    </source>
</evidence>
<sequence>MGILECTLLFLIAILRSGEGLALDHDSYQLPQGTSTYKNGAATVIQLGEKGTQDLFDRWISQAMSGLFAAVAQKHINDVNHFEREIHQNCSKIAKDVPDHAKCVARLLRAAEETIKKATAISTMKTMTTMKTTTMKTTTMTTTTMKTMTTPHSYHRSSFHSSRLHNFHKISLKPKKKEKLKRKMISFQKIRKVTNRNYNNPNLRWEGAFRVARMKRETRKITRQSSYTLHHAYDEPPFAQIARYMTSGVRAFQGKTKKTSWQQILADIHTTADEDRMEKRRKKAMMRRLRSWIDNTPTKLEDGWRTQALEMMDDQLKKKEEMLKKAKATEDVRVPLKVLREAIKLGMSLSGQNMTNFDKKTLRVGSPRFFSLVKGETEDDMVNLFSPSLFSMHEDGSKTENLFSLPHLLKRLTKKEQDAWMDFIVEASGVGDAVESARFAKKTAKEAALKTPDGTPLYFNKKNLTDMYGKQEGDKVDLFEKMAHKYDDKQKSALDKDGFAFMTKEQVEIMYGKESPYHDRERIDEYKNFVEMRDEDKHQKIRNEILEIGDKALRVSAQNVTELARKHGAHRRSKRNIVLSPIVNTPLIFASAIMSNTFIVLSPVVFSPVILSPAVLGPIILSPWVFIPVILSPRVLSPLIVNPLIFSPVILSPLVLHPFILSPGIFNPFILSPFVLSPFILSPQVFTPVILSPFALSPVILTPMVGSPLVLSPFVLSPIILSPQALFAVVLSPYALSPLVESKLIASEVILSPSFLS</sequence>
<evidence type="ECO:0000256" key="2">
    <source>
        <dbReference type="SAM" id="SignalP"/>
    </source>
</evidence>
<evidence type="ECO:0000313" key="3">
    <source>
        <dbReference type="Proteomes" id="UP000887575"/>
    </source>
</evidence>
<dbReference type="WBParaSite" id="MBELARI_LOCUS15078">
    <property type="protein sequence ID" value="MBELARI_LOCUS15078"/>
    <property type="gene ID" value="MBELARI_LOCUS15078"/>
</dbReference>